<evidence type="ECO:0000259" key="1">
    <source>
        <dbReference type="Pfam" id="PF13362"/>
    </source>
</evidence>
<feature type="domain" description="Toprim" evidence="1">
    <location>
        <begin position="200"/>
        <end position="267"/>
    </location>
</feature>
<dbReference type="InterPro" id="IPR006171">
    <property type="entry name" value="TOPRIM_dom"/>
</dbReference>
<dbReference type="EMBL" id="AP027144">
    <property type="protein sequence ID" value="BDV36317.1"/>
    <property type="molecule type" value="Genomic_DNA"/>
</dbReference>
<protein>
    <recommendedName>
        <fullName evidence="5">Virulence-associated protein E</fullName>
    </recommendedName>
</protein>
<evidence type="ECO:0000313" key="3">
    <source>
        <dbReference type="EMBL" id="BDV36317.1"/>
    </source>
</evidence>
<dbReference type="Pfam" id="PF23639">
    <property type="entry name" value="DUF7146"/>
    <property type="match status" value="1"/>
</dbReference>
<evidence type="ECO:0000259" key="2">
    <source>
        <dbReference type="Pfam" id="PF23639"/>
    </source>
</evidence>
<keyword evidence="4" id="KW-1185">Reference proteome</keyword>
<reference evidence="3 4" key="1">
    <citation type="journal article" date="2023" name="Int. J. Syst. Evol. Microbiol.">
        <title>Methylocystis iwaonis sp. nov., a type II methane-oxidizing bacterium from surface soil of a rice paddy field in Japan, and emended description of the genus Methylocystis (ex Whittenbury et al. 1970) Bowman et al. 1993.</title>
        <authorList>
            <person name="Kaise H."/>
            <person name="Sawadogo J.B."/>
            <person name="Alam M.S."/>
            <person name="Ueno C."/>
            <person name="Dianou D."/>
            <person name="Shinjo R."/>
            <person name="Asakawa S."/>
        </authorList>
    </citation>
    <scope>NUCLEOTIDE SEQUENCE [LARGE SCALE GENOMIC DNA]</scope>
    <source>
        <strain evidence="3">SS37A-Re</strain>
        <plasmid evidence="4">pSS37A-Re-2</plasmid>
    </source>
</reference>
<dbReference type="Pfam" id="PF13362">
    <property type="entry name" value="Toprim_3"/>
    <property type="match status" value="1"/>
</dbReference>
<keyword evidence="3" id="KW-0614">Plasmid</keyword>
<gene>
    <name evidence="3" type="ORF">SS37A_38470</name>
</gene>
<geneLocation type="plasmid" evidence="3 4">
    <name>pSS37A-Re-2</name>
</geneLocation>
<dbReference type="InterPro" id="IPR055570">
    <property type="entry name" value="DUF7146"/>
</dbReference>
<accession>A0ABM8EE60</accession>
<proteinExistence type="predicted"/>
<evidence type="ECO:0000313" key="4">
    <source>
        <dbReference type="Proteomes" id="UP001317629"/>
    </source>
</evidence>
<name>A0ABM8EE60_9HYPH</name>
<sequence>MKLTAATVAKYLRGRPTGGGYICHCPVPSHGKGRRDLKPSLGVSDGDKGLVVHCFAGCRPSDVLAEIARLTASGLPLPYEKSPPTPVVAPKRTTSAWALKLWRAAIPTPGTPAETYLRSRGFDFAPPSSIRFLRSYKYDRDRAFPCLIAAVQNVARELTAVQITFLDPTGRSKADVLEPRRSVGPLGAGALRLAPVAEHIGLAEGFETAWAAMLIHNLPSWATLGAERYSLVRLPPATRRVTIFADPDPVGLTGAKQFAIANPHIESDIQCPRTSDDYAEIWRVMAKEKS</sequence>
<evidence type="ECO:0008006" key="5">
    <source>
        <dbReference type="Google" id="ProtNLM"/>
    </source>
</evidence>
<organism evidence="3 4">
    <name type="scientific">Methylocystis iwaonis</name>
    <dbReference type="NCBI Taxonomy" id="2885079"/>
    <lineage>
        <taxon>Bacteria</taxon>
        <taxon>Pseudomonadati</taxon>
        <taxon>Pseudomonadota</taxon>
        <taxon>Alphaproteobacteria</taxon>
        <taxon>Hyphomicrobiales</taxon>
        <taxon>Methylocystaceae</taxon>
        <taxon>Methylocystis</taxon>
    </lineage>
</organism>
<feature type="domain" description="DUF7146" evidence="2">
    <location>
        <begin position="94"/>
        <end position="193"/>
    </location>
</feature>
<dbReference type="Proteomes" id="UP001317629">
    <property type="component" value="Plasmid pSS37A-Re-2"/>
</dbReference>